<evidence type="ECO:0000313" key="14">
    <source>
        <dbReference type="EMBL" id="KEO60566.1"/>
    </source>
</evidence>
<evidence type="ECO:0000256" key="3">
    <source>
        <dbReference type="ARBA" id="ARBA00010299"/>
    </source>
</evidence>
<dbReference type="Proteomes" id="UP000027471">
    <property type="component" value="Unassembled WGS sequence"/>
</dbReference>
<keyword evidence="9" id="KW-0975">Bacterial flagellum</keyword>
<dbReference type="EMBL" id="AUNB01000018">
    <property type="protein sequence ID" value="KEO60566.1"/>
    <property type="molecule type" value="Genomic_DNA"/>
</dbReference>
<evidence type="ECO:0000256" key="10">
    <source>
        <dbReference type="ARBA" id="ARBA00025598"/>
    </source>
</evidence>
<evidence type="ECO:0000256" key="9">
    <source>
        <dbReference type="ARBA" id="ARBA00023143"/>
    </source>
</evidence>
<evidence type="ECO:0000256" key="1">
    <source>
        <dbReference type="ARBA" id="ARBA00004117"/>
    </source>
</evidence>
<dbReference type="OrthoDB" id="7616820at2"/>
<keyword evidence="8" id="KW-0472">Membrane</keyword>
<dbReference type="SUPFAM" id="SSF48029">
    <property type="entry name" value="FliG"/>
    <property type="match status" value="2"/>
</dbReference>
<dbReference type="AlphaFoldDB" id="A0A074JSF8"/>
<dbReference type="PANTHER" id="PTHR30534:SF0">
    <property type="entry name" value="FLAGELLAR MOTOR SWITCH PROTEIN FLIG"/>
    <property type="match status" value="1"/>
</dbReference>
<reference evidence="14 15" key="1">
    <citation type="journal article" date="2015" name="Antonie Van Leeuwenhoek">
        <title>Thioclava indica sp. nov., isolated from surface seawater of the Indian Ocean.</title>
        <authorList>
            <person name="Liu Y."/>
            <person name="Lai Q."/>
            <person name="Du J."/>
            <person name="Xu H."/>
            <person name="Jiang L."/>
            <person name="Shao Z."/>
        </authorList>
    </citation>
    <scope>NUCLEOTIDE SEQUENCE [LARGE SCALE GENOMIC DNA]</scope>
    <source>
        <strain evidence="14 15">DT23-4</strain>
    </source>
</reference>
<dbReference type="InterPro" id="IPR028263">
    <property type="entry name" value="FliG_N"/>
</dbReference>
<organism evidence="14 15">
    <name type="scientific">Thioclava indica</name>
    <dbReference type="NCBI Taxonomy" id="1353528"/>
    <lineage>
        <taxon>Bacteria</taxon>
        <taxon>Pseudomonadati</taxon>
        <taxon>Pseudomonadota</taxon>
        <taxon>Alphaproteobacteria</taxon>
        <taxon>Rhodobacterales</taxon>
        <taxon>Paracoccaceae</taxon>
        <taxon>Thioclava</taxon>
    </lineage>
</organism>
<comment type="similarity">
    <text evidence="3">Belongs to the FliG family.</text>
</comment>
<dbReference type="Pfam" id="PF14841">
    <property type="entry name" value="FliG_M"/>
    <property type="match status" value="1"/>
</dbReference>
<evidence type="ECO:0000256" key="7">
    <source>
        <dbReference type="ARBA" id="ARBA00022779"/>
    </source>
</evidence>
<sequence>MQPLGQLAGLGDAVPGLAPPAAPTVLTRKQKAAIVVRLLASEGLKLPLSELSDDHQTELTEAVGRLRLVDRDTLSAVVEEFCAELDSVGLAFPGGLDGALSLLDGQLSPSASTRLRRLASGSSRADPWERITGLSAELLHPVLEEESVEVGAVMLSKLSVAKAAELLGLLPGDKARRVAYAVSLTGNVAPDTVHRIGQALAAQLDAQPAKAFDTGPVERVGAILNYSASITRDAVLKGLEEEDQVFADQVRKAIFTFANIPARIDPRDVPKILRNVDQARLVTALAGAIGPLEASGEFILTNMSQRMAQSLRDEMANLGKVKEKDSEDAMGEIVAAIREMEAAGEIFLVAEDEA</sequence>
<accession>A0A074JSF8</accession>
<dbReference type="GO" id="GO:0006935">
    <property type="term" value="P:chemotaxis"/>
    <property type="evidence" value="ECO:0007669"/>
    <property type="project" value="UniProtKB-KW"/>
</dbReference>
<dbReference type="RefSeq" id="WP_081846979.1">
    <property type="nucleotide sequence ID" value="NZ_AUNB01000018.1"/>
</dbReference>
<evidence type="ECO:0000313" key="15">
    <source>
        <dbReference type="Proteomes" id="UP000027471"/>
    </source>
</evidence>
<dbReference type="InterPro" id="IPR011002">
    <property type="entry name" value="FliG_a-hlx"/>
</dbReference>
<comment type="subcellular location">
    <subcellularLocation>
        <location evidence="1">Bacterial flagellum basal body</location>
    </subcellularLocation>
    <subcellularLocation>
        <location evidence="2">Cell membrane</location>
        <topology evidence="2">Peripheral membrane protein</topology>
        <orientation evidence="2">Cytoplasmic side</orientation>
    </subcellularLocation>
</comment>
<evidence type="ECO:0000259" key="11">
    <source>
        <dbReference type="Pfam" id="PF01706"/>
    </source>
</evidence>
<name>A0A074JSF8_9RHOB</name>
<dbReference type="InterPro" id="IPR000090">
    <property type="entry name" value="Flg_Motor_Flig"/>
</dbReference>
<evidence type="ECO:0000259" key="13">
    <source>
        <dbReference type="Pfam" id="PF14842"/>
    </source>
</evidence>
<gene>
    <name evidence="14" type="ORF">DT23_03490</name>
</gene>
<evidence type="ECO:0000256" key="5">
    <source>
        <dbReference type="ARBA" id="ARBA00022475"/>
    </source>
</evidence>
<dbReference type="eggNOG" id="COG1536">
    <property type="taxonomic scope" value="Bacteria"/>
</dbReference>
<keyword evidence="6" id="KW-0145">Chemotaxis</keyword>
<dbReference type="PANTHER" id="PTHR30534">
    <property type="entry name" value="FLAGELLAR MOTOR SWITCH PROTEIN FLIG"/>
    <property type="match status" value="1"/>
</dbReference>
<feature type="domain" description="Flagellar motor switch protein FliG middle" evidence="12">
    <location>
        <begin position="139"/>
        <end position="209"/>
    </location>
</feature>
<dbReference type="GO" id="GO:0003774">
    <property type="term" value="F:cytoskeletal motor activity"/>
    <property type="evidence" value="ECO:0007669"/>
    <property type="project" value="InterPro"/>
</dbReference>
<feature type="domain" description="Flagellar motor switch protein FliG C-terminal" evidence="11">
    <location>
        <begin position="238"/>
        <end position="348"/>
    </location>
</feature>
<dbReference type="STRING" id="1353528.DT23_03490"/>
<feature type="domain" description="Flagellar motor switch protein FliG N-terminal" evidence="13">
    <location>
        <begin position="26"/>
        <end position="128"/>
    </location>
</feature>
<dbReference type="GO" id="GO:0009425">
    <property type="term" value="C:bacterial-type flagellum basal body"/>
    <property type="evidence" value="ECO:0007669"/>
    <property type="project" value="UniProtKB-SubCell"/>
</dbReference>
<dbReference type="Gene3D" id="1.10.220.30">
    <property type="match status" value="3"/>
</dbReference>
<dbReference type="PRINTS" id="PR00954">
    <property type="entry name" value="FLGMOTORFLIG"/>
</dbReference>
<comment type="caution">
    <text evidence="14">The sequence shown here is derived from an EMBL/GenBank/DDBJ whole genome shotgun (WGS) entry which is preliminary data.</text>
</comment>
<evidence type="ECO:0000256" key="6">
    <source>
        <dbReference type="ARBA" id="ARBA00022500"/>
    </source>
</evidence>
<evidence type="ECO:0000256" key="8">
    <source>
        <dbReference type="ARBA" id="ARBA00023136"/>
    </source>
</evidence>
<dbReference type="GO" id="GO:0005886">
    <property type="term" value="C:plasma membrane"/>
    <property type="evidence" value="ECO:0007669"/>
    <property type="project" value="UniProtKB-SubCell"/>
</dbReference>
<proteinExistence type="inferred from homology"/>
<evidence type="ECO:0000256" key="2">
    <source>
        <dbReference type="ARBA" id="ARBA00004413"/>
    </source>
</evidence>
<dbReference type="InterPro" id="IPR032779">
    <property type="entry name" value="FliG_M"/>
</dbReference>
<evidence type="ECO:0000259" key="12">
    <source>
        <dbReference type="Pfam" id="PF14841"/>
    </source>
</evidence>
<comment type="function">
    <text evidence="10">FliG is one of three proteins (FliG, FliN, FliM) that forms the rotor-mounted switch complex (C ring), located at the base of the basal body. This complex interacts with the CheY and CheZ chemotaxis proteins, in addition to contacting components of the motor that determine the direction of flagellar rotation.</text>
</comment>
<keyword evidence="7" id="KW-0283">Flagellar rotation</keyword>
<dbReference type="GO" id="GO:0071973">
    <property type="term" value="P:bacterial-type flagellum-dependent cell motility"/>
    <property type="evidence" value="ECO:0007669"/>
    <property type="project" value="InterPro"/>
</dbReference>
<protein>
    <recommendedName>
        <fullName evidence="4">Flagellar motor switch protein FliG</fullName>
    </recommendedName>
</protein>
<dbReference type="InterPro" id="IPR023087">
    <property type="entry name" value="Flg_Motor_Flig_C"/>
</dbReference>
<evidence type="ECO:0000256" key="4">
    <source>
        <dbReference type="ARBA" id="ARBA00021870"/>
    </source>
</evidence>
<dbReference type="Pfam" id="PF01706">
    <property type="entry name" value="FliG_C"/>
    <property type="match status" value="1"/>
</dbReference>
<keyword evidence="15" id="KW-1185">Reference proteome</keyword>
<dbReference type="Pfam" id="PF14842">
    <property type="entry name" value="FliG_N"/>
    <property type="match status" value="1"/>
</dbReference>
<keyword evidence="5" id="KW-1003">Cell membrane</keyword>